<dbReference type="CDD" id="cd03241">
    <property type="entry name" value="ABC_RecN"/>
    <property type="match status" value="1"/>
</dbReference>
<evidence type="ECO:0000256" key="9">
    <source>
        <dbReference type="PIRNR" id="PIRNR003128"/>
    </source>
</evidence>
<name>A0ABT7HKM0_9FUSO</name>
<dbReference type="PANTHER" id="PTHR11059:SF0">
    <property type="entry name" value="DNA REPAIR PROTEIN RECN"/>
    <property type="match status" value="1"/>
</dbReference>
<gene>
    <name evidence="12" type="ORF">QQA45_06220</name>
</gene>
<dbReference type="Gene3D" id="3.40.50.300">
    <property type="entry name" value="P-loop containing nucleotide triphosphate hydrolases"/>
    <property type="match status" value="2"/>
</dbReference>
<evidence type="ECO:0000256" key="1">
    <source>
        <dbReference type="ARBA" id="ARBA00003618"/>
    </source>
</evidence>
<dbReference type="SUPFAM" id="SSF52540">
    <property type="entry name" value="P-loop containing nucleoside triphosphate hydrolases"/>
    <property type="match status" value="1"/>
</dbReference>
<dbReference type="InterPro" id="IPR004604">
    <property type="entry name" value="DNA_recomb/repair_RecN"/>
</dbReference>
<dbReference type="InterPro" id="IPR003395">
    <property type="entry name" value="RecF/RecN/SMC_N"/>
</dbReference>
<keyword evidence="7 9" id="KW-0234">DNA repair</keyword>
<protein>
    <recommendedName>
        <fullName evidence="3 9">DNA repair protein RecN</fullName>
    </recommendedName>
    <alternativeName>
        <fullName evidence="8 9">Recombination protein N</fullName>
    </alternativeName>
</protein>
<dbReference type="PIRSF" id="PIRSF003128">
    <property type="entry name" value="RecN"/>
    <property type="match status" value="1"/>
</dbReference>
<reference evidence="12 13" key="1">
    <citation type="submission" date="2023-06" db="EMBL/GenBank/DDBJ databases">
        <title>Antibody response to the Sneathia vaginalis cytopathogenic toxin A during pregnancy.</title>
        <authorList>
            <person name="Mccoy Z.T."/>
            <person name="Serrano M.G."/>
            <person name="Spaine K."/>
            <person name="Edwards D.J."/>
            <person name="Buck G.A."/>
            <person name="Jefferson K."/>
        </authorList>
    </citation>
    <scope>NUCLEOTIDE SEQUENCE [LARGE SCALE GENOMIC DNA]</scope>
    <source>
        <strain evidence="12 13">CCUG 42621</strain>
    </source>
</reference>
<dbReference type="Pfam" id="PF02463">
    <property type="entry name" value="SMC_N"/>
    <property type="match status" value="1"/>
</dbReference>
<comment type="similarity">
    <text evidence="2 9">Belongs to the RecN family.</text>
</comment>
<keyword evidence="10" id="KW-0175">Coiled coil</keyword>
<evidence type="ECO:0000259" key="11">
    <source>
        <dbReference type="Pfam" id="PF02463"/>
    </source>
</evidence>
<keyword evidence="6" id="KW-0067">ATP-binding</keyword>
<evidence type="ECO:0000256" key="10">
    <source>
        <dbReference type="SAM" id="Coils"/>
    </source>
</evidence>
<feature type="domain" description="RecF/RecN/SMC N-terminal" evidence="11">
    <location>
        <begin position="1"/>
        <end position="498"/>
    </location>
</feature>
<evidence type="ECO:0000256" key="3">
    <source>
        <dbReference type="ARBA" id="ARBA00021315"/>
    </source>
</evidence>
<feature type="coiled-coil region" evidence="10">
    <location>
        <begin position="257"/>
        <end position="381"/>
    </location>
</feature>
<dbReference type="RefSeq" id="WP_285153354.1">
    <property type="nucleotide sequence ID" value="NZ_JASSPP010000011.1"/>
</dbReference>
<evidence type="ECO:0000256" key="4">
    <source>
        <dbReference type="ARBA" id="ARBA00022741"/>
    </source>
</evidence>
<comment type="function">
    <text evidence="1 9">May be involved in recombinational repair of damaged DNA.</text>
</comment>
<evidence type="ECO:0000313" key="13">
    <source>
        <dbReference type="Proteomes" id="UP001225134"/>
    </source>
</evidence>
<feature type="coiled-coil region" evidence="10">
    <location>
        <begin position="158"/>
        <end position="219"/>
    </location>
</feature>
<accession>A0ABT7HKM0</accession>
<comment type="caution">
    <text evidence="12">The sequence shown here is derived from an EMBL/GenBank/DDBJ whole genome shotgun (WGS) entry which is preliminary data.</text>
</comment>
<proteinExistence type="inferred from homology"/>
<keyword evidence="4" id="KW-0547">Nucleotide-binding</keyword>
<keyword evidence="5 9" id="KW-0227">DNA damage</keyword>
<sequence length="505" mass="58415">MIKELIINNLAIIKDIEMDFNTKFSTITGETGAGKSIILDGIALITGKRANVSSIRKDEDLLKVQAVIDISEELKNRISKIVDDIDLEDNELIIYRQISKDAKSKISINGKRVTLNVLSNIMELVVDIVGQHENQYLLKKIYHQDLLDAFLDIKKYELKASVSKIREINRQISEVEEEKKQIIEKKDFYKFSIKEIEAANLYENQDEELEEKYKLAFNQGRINEGLTNLQIELDEYMLPSLKRALKGLQYIQEYSNISEIYGKLEEAREILNEVNNDIEISDEEYNIDELSEKIDKINNLKKKYGSTIKEILEYKNKLENSLDKLEYSSDFIEELKNKKEMYIKEYIEKAENLSKERKAFAIKLEKEINQELRELNMKEASFKVLFNKKEGFYEKGVDDIEFLIKTNKGQDYQKLAKIASGGEMSRIMLALKVVFSKVDKLETLIFDEIDAGISGETVKLVANKMKKLAKNVQVICVTHSPNIAASSKEQFLIYKENEKDKTLTK</sequence>
<evidence type="ECO:0000256" key="5">
    <source>
        <dbReference type="ARBA" id="ARBA00022763"/>
    </source>
</evidence>
<organism evidence="12 13">
    <name type="scientific">Sneathia sanguinegens</name>
    <dbReference type="NCBI Taxonomy" id="40543"/>
    <lineage>
        <taxon>Bacteria</taxon>
        <taxon>Fusobacteriati</taxon>
        <taxon>Fusobacteriota</taxon>
        <taxon>Fusobacteriia</taxon>
        <taxon>Fusobacteriales</taxon>
        <taxon>Leptotrichiaceae</taxon>
        <taxon>Sneathia</taxon>
    </lineage>
</organism>
<dbReference type="Proteomes" id="UP001225134">
    <property type="component" value="Unassembled WGS sequence"/>
</dbReference>
<evidence type="ECO:0000256" key="2">
    <source>
        <dbReference type="ARBA" id="ARBA00009441"/>
    </source>
</evidence>
<evidence type="ECO:0000313" key="12">
    <source>
        <dbReference type="EMBL" id="MDK9581086.1"/>
    </source>
</evidence>
<dbReference type="EMBL" id="JASSPP010000011">
    <property type="protein sequence ID" value="MDK9581086.1"/>
    <property type="molecule type" value="Genomic_DNA"/>
</dbReference>
<evidence type="ECO:0000256" key="8">
    <source>
        <dbReference type="ARBA" id="ARBA00033408"/>
    </source>
</evidence>
<dbReference type="InterPro" id="IPR027417">
    <property type="entry name" value="P-loop_NTPase"/>
</dbReference>
<evidence type="ECO:0000256" key="7">
    <source>
        <dbReference type="ARBA" id="ARBA00023204"/>
    </source>
</evidence>
<keyword evidence="13" id="KW-1185">Reference proteome</keyword>
<dbReference type="PANTHER" id="PTHR11059">
    <property type="entry name" value="DNA REPAIR PROTEIN RECN"/>
    <property type="match status" value="1"/>
</dbReference>
<evidence type="ECO:0000256" key="6">
    <source>
        <dbReference type="ARBA" id="ARBA00022840"/>
    </source>
</evidence>